<feature type="transmembrane region" description="Helical" evidence="1">
    <location>
        <begin position="132"/>
        <end position="155"/>
    </location>
</feature>
<evidence type="ECO:0000313" key="3">
    <source>
        <dbReference type="Proteomes" id="UP000003163"/>
    </source>
</evidence>
<organism evidence="2 3">
    <name type="scientific">Edhazardia aedis (strain USNM 41457)</name>
    <name type="common">Microsporidian parasite</name>
    <dbReference type="NCBI Taxonomy" id="1003232"/>
    <lineage>
        <taxon>Eukaryota</taxon>
        <taxon>Fungi</taxon>
        <taxon>Fungi incertae sedis</taxon>
        <taxon>Microsporidia</taxon>
        <taxon>Edhazardia</taxon>
    </lineage>
</organism>
<gene>
    <name evidence="2" type="ORF">EDEG_01071</name>
</gene>
<evidence type="ECO:0000313" key="2">
    <source>
        <dbReference type="EMBL" id="EJW04728.1"/>
    </source>
</evidence>
<evidence type="ECO:0000256" key="1">
    <source>
        <dbReference type="SAM" id="Phobius"/>
    </source>
</evidence>
<dbReference type="VEuPathDB" id="MicrosporidiaDB:EDEG_01071"/>
<dbReference type="InParanoid" id="J8ZYI8"/>
<proteinExistence type="predicted"/>
<keyword evidence="3" id="KW-1185">Reference proteome</keyword>
<comment type="caution">
    <text evidence="2">The sequence shown here is derived from an EMBL/GenBank/DDBJ whole genome shotgun (WGS) entry which is preliminary data.</text>
</comment>
<protein>
    <submittedName>
        <fullName evidence="2">Uncharacterized protein</fullName>
    </submittedName>
</protein>
<dbReference type="AlphaFoldDB" id="J8ZYI8"/>
<keyword evidence="1" id="KW-0812">Transmembrane</keyword>
<dbReference type="EMBL" id="AFBI03000014">
    <property type="protein sequence ID" value="EJW04728.1"/>
    <property type="molecule type" value="Genomic_DNA"/>
</dbReference>
<reference evidence="3" key="2">
    <citation type="submission" date="2015-07" db="EMBL/GenBank/DDBJ databases">
        <title>Contrasting host-pathogen interactions and genome evolution in two generalist and specialist microsporidian pathogens of mosquitoes.</title>
        <authorList>
            <consortium name="The Broad Institute Genomics Platform"/>
            <consortium name="The Broad Institute Genome Sequencing Center for Infectious Disease"/>
            <person name="Cuomo C.A."/>
            <person name="Sanscrainte N.D."/>
            <person name="Goldberg J.M."/>
            <person name="Heiman D."/>
            <person name="Young S."/>
            <person name="Zeng Q."/>
            <person name="Becnel J.J."/>
            <person name="Birren B.W."/>
        </authorList>
    </citation>
    <scope>NUCLEOTIDE SEQUENCE [LARGE SCALE GENOMIC DNA]</scope>
    <source>
        <strain evidence="3">USNM 41457</strain>
    </source>
</reference>
<keyword evidence="1" id="KW-1133">Transmembrane helix</keyword>
<reference evidence="2 3" key="1">
    <citation type="submission" date="2011-08" db="EMBL/GenBank/DDBJ databases">
        <authorList>
            <person name="Liu Z.J."/>
            <person name="Shi F.L."/>
            <person name="Lu J.Q."/>
            <person name="Li M."/>
            <person name="Wang Z.L."/>
        </authorList>
    </citation>
    <scope>NUCLEOTIDE SEQUENCE [LARGE SCALE GENOMIC DNA]</scope>
    <source>
        <strain evidence="2 3">USNM 41457</strain>
    </source>
</reference>
<dbReference type="Proteomes" id="UP000003163">
    <property type="component" value="Unassembled WGS sequence"/>
</dbReference>
<accession>J8ZYI8</accession>
<keyword evidence="1" id="KW-0472">Membrane</keyword>
<sequence length="178" mass="20368">MSKNANSDVYQINSIDDILPHIKKDEPINLITLKEKDALENVSSLTQPSIYFTNLETVDESKKCLEEVAKSKEDFVSGLDDAHTKAWILVNCEDTKSAVHNDGEKQKFNEQGYVYGKVSSKKSRCVSFKDAFLKYFMFFLVVFMQIVLAGCYVGAIRSVSYVFMKFFVKYLLSIMYTE</sequence>
<name>J8ZYI8_EDHAE</name>
<dbReference type="HOGENOM" id="CLU_1510578_0_0_1"/>